<dbReference type="EMBL" id="CAJNOU010003948">
    <property type="protein sequence ID" value="CAF1418739.1"/>
    <property type="molecule type" value="Genomic_DNA"/>
</dbReference>
<gene>
    <name evidence="11" type="ORF">SEV965_LOCUS32200</name>
</gene>
<evidence type="ECO:0000256" key="2">
    <source>
        <dbReference type="ARBA" id="ARBA00009558"/>
    </source>
</evidence>
<dbReference type="GO" id="GO:0016779">
    <property type="term" value="F:nucleotidyltransferase activity"/>
    <property type="evidence" value="ECO:0007669"/>
    <property type="project" value="UniProtKB-KW"/>
</dbReference>
<comment type="catalytic activity">
    <reaction evidence="9 10">
        <text>L-arginyl-[protein] + NAD(+) = N(omega)-(ADP-D-ribosyl)-L-arginyl-[protein] + nicotinamide + H(+)</text>
        <dbReference type="Rhea" id="RHEA:19149"/>
        <dbReference type="Rhea" id="RHEA-COMP:10532"/>
        <dbReference type="Rhea" id="RHEA-COMP:15087"/>
        <dbReference type="ChEBI" id="CHEBI:15378"/>
        <dbReference type="ChEBI" id="CHEBI:17154"/>
        <dbReference type="ChEBI" id="CHEBI:29965"/>
        <dbReference type="ChEBI" id="CHEBI:57540"/>
        <dbReference type="ChEBI" id="CHEBI:142554"/>
        <dbReference type="EC" id="2.4.2.31"/>
    </reaction>
</comment>
<proteinExistence type="inferred from homology"/>
<dbReference type="GO" id="GO:0090729">
    <property type="term" value="F:toxin activity"/>
    <property type="evidence" value="ECO:0007669"/>
    <property type="project" value="UniProtKB-KW"/>
</dbReference>
<dbReference type="PROSITE" id="PS51996">
    <property type="entry name" value="TR_MART"/>
    <property type="match status" value="1"/>
</dbReference>
<organism evidence="11 12">
    <name type="scientific">Rotaria sordida</name>
    <dbReference type="NCBI Taxonomy" id="392033"/>
    <lineage>
        <taxon>Eukaryota</taxon>
        <taxon>Metazoa</taxon>
        <taxon>Spiralia</taxon>
        <taxon>Gnathifera</taxon>
        <taxon>Rotifera</taxon>
        <taxon>Eurotatoria</taxon>
        <taxon>Bdelloidea</taxon>
        <taxon>Philodinida</taxon>
        <taxon>Philodinidae</taxon>
        <taxon>Rotaria</taxon>
    </lineage>
</organism>
<dbReference type="EC" id="2.4.2.31" evidence="10"/>
<dbReference type="InterPro" id="IPR050999">
    <property type="entry name" value="ADP-ribosyltransferase_ARG"/>
</dbReference>
<evidence type="ECO:0000256" key="4">
    <source>
        <dbReference type="ARBA" id="ARBA00022656"/>
    </source>
</evidence>
<evidence type="ECO:0000256" key="5">
    <source>
        <dbReference type="ARBA" id="ARBA00022676"/>
    </source>
</evidence>
<keyword evidence="10" id="KW-0520">NAD</keyword>
<keyword evidence="7" id="KW-0548">Nucleotidyltransferase</keyword>
<dbReference type="Pfam" id="PF01129">
    <property type="entry name" value="ART"/>
    <property type="match status" value="1"/>
</dbReference>
<dbReference type="PANTHER" id="PTHR10339:SF25">
    <property type="entry name" value="SECRETED EXOENZYME S"/>
    <property type="match status" value="1"/>
</dbReference>
<accession>A0A815M9Z2</accession>
<keyword evidence="6 10" id="KW-0808">Transferase</keyword>
<comment type="subcellular location">
    <subcellularLocation>
        <location evidence="1">Secreted</location>
    </subcellularLocation>
</comment>
<keyword evidence="4" id="KW-0800">Toxin</keyword>
<dbReference type="AlphaFoldDB" id="A0A815M9Z2"/>
<dbReference type="InterPro" id="IPR000768">
    <property type="entry name" value="ART"/>
</dbReference>
<protein>
    <recommendedName>
        <fullName evidence="10">NAD(P)(+)--arginine ADP-ribosyltransferase</fullName>
        <ecNumber evidence="10">2.4.2.31</ecNumber>
    </recommendedName>
    <alternativeName>
        <fullName evidence="10">Mono(ADP-ribosyl)transferase</fullName>
    </alternativeName>
</protein>
<evidence type="ECO:0000313" key="11">
    <source>
        <dbReference type="EMBL" id="CAF1418739.1"/>
    </source>
</evidence>
<sequence>MSQGKIINRFIDADKEPTKTLTPIEGYEKKDLVPVENAMAEIEPPIHNLRTMVWTAKRNSRNPSDGLTSDESASIHLYTLEWPEIHQSVYTLLNEKLRSEKRSELQSWYSYLKLFLTALYKLPSLKKTIWRGIRGNVFDLYQEDFIWWGISSCTETMKVMEKFVGRSGIRTLFMIECINGKAIKSHSFYKDENEILLMPGTYLRVIDKWKSKTTTLLPSPPTYKNRALQQMIDENNNNSVLYLSNEQLIDDDMEIVSYYLLRNNRVCNY</sequence>
<dbReference type="Gene3D" id="3.90.176.10">
    <property type="entry name" value="Toxin ADP-ribosyltransferase, Chain A, domain 1"/>
    <property type="match status" value="1"/>
</dbReference>
<evidence type="ECO:0000256" key="6">
    <source>
        <dbReference type="ARBA" id="ARBA00022679"/>
    </source>
</evidence>
<keyword evidence="3" id="KW-0964">Secreted</keyword>
<keyword evidence="10" id="KW-0521">NADP</keyword>
<evidence type="ECO:0000256" key="7">
    <source>
        <dbReference type="ARBA" id="ARBA00022695"/>
    </source>
</evidence>
<evidence type="ECO:0000313" key="12">
    <source>
        <dbReference type="Proteomes" id="UP000663889"/>
    </source>
</evidence>
<dbReference type="GO" id="GO:0005576">
    <property type="term" value="C:extracellular region"/>
    <property type="evidence" value="ECO:0007669"/>
    <property type="project" value="UniProtKB-SubCell"/>
</dbReference>
<comment type="similarity">
    <text evidence="2 10">Belongs to the Arg-specific ADP-ribosyltransferase family.</text>
</comment>
<evidence type="ECO:0000256" key="3">
    <source>
        <dbReference type="ARBA" id="ARBA00022525"/>
    </source>
</evidence>
<keyword evidence="5 10" id="KW-0328">Glycosyltransferase</keyword>
<dbReference type="GO" id="GO:0003950">
    <property type="term" value="F:NAD+ poly-ADP-ribosyltransferase activity"/>
    <property type="evidence" value="ECO:0007669"/>
    <property type="project" value="TreeGrafter"/>
</dbReference>
<dbReference type="PANTHER" id="PTHR10339">
    <property type="entry name" value="ADP-RIBOSYLTRANSFERASE"/>
    <property type="match status" value="1"/>
</dbReference>
<evidence type="ECO:0000256" key="10">
    <source>
        <dbReference type="RuleBase" id="RU361228"/>
    </source>
</evidence>
<reference evidence="11" key="1">
    <citation type="submission" date="2021-02" db="EMBL/GenBank/DDBJ databases">
        <authorList>
            <person name="Nowell W R."/>
        </authorList>
    </citation>
    <scope>NUCLEOTIDE SEQUENCE</scope>
</reference>
<keyword evidence="8" id="KW-0843">Virulence</keyword>
<evidence type="ECO:0000256" key="1">
    <source>
        <dbReference type="ARBA" id="ARBA00004613"/>
    </source>
</evidence>
<dbReference type="Proteomes" id="UP000663889">
    <property type="component" value="Unassembled WGS sequence"/>
</dbReference>
<comment type="caution">
    <text evidence="11">The sequence shown here is derived from an EMBL/GenBank/DDBJ whole genome shotgun (WGS) entry which is preliminary data.</text>
</comment>
<name>A0A815M9Z2_9BILA</name>
<evidence type="ECO:0000256" key="9">
    <source>
        <dbReference type="ARBA" id="ARBA00047597"/>
    </source>
</evidence>
<dbReference type="GO" id="GO:0106274">
    <property type="term" value="F:NAD+-protein-arginine ADP-ribosyltransferase activity"/>
    <property type="evidence" value="ECO:0007669"/>
    <property type="project" value="UniProtKB-EC"/>
</dbReference>
<dbReference type="SUPFAM" id="SSF56399">
    <property type="entry name" value="ADP-ribosylation"/>
    <property type="match status" value="1"/>
</dbReference>
<evidence type="ECO:0000256" key="8">
    <source>
        <dbReference type="ARBA" id="ARBA00023026"/>
    </source>
</evidence>